<gene>
    <name evidence="1" type="ORF">V2H41_10160</name>
</gene>
<dbReference type="Proteomes" id="UP001357452">
    <property type="component" value="Unassembled WGS sequence"/>
</dbReference>
<keyword evidence="2" id="KW-1185">Reference proteome</keyword>
<evidence type="ECO:0008006" key="3">
    <source>
        <dbReference type="Google" id="ProtNLM"/>
    </source>
</evidence>
<evidence type="ECO:0000313" key="1">
    <source>
        <dbReference type="EMBL" id="MEE6187637.1"/>
    </source>
</evidence>
<organism evidence="1 2">
    <name type="scientific">Niabella digestorum</name>
    <dbReference type="NCBI Taxonomy" id="3117701"/>
    <lineage>
        <taxon>Bacteria</taxon>
        <taxon>Pseudomonadati</taxon>
        <taxon>Bacteroidota</taxon>
        <taxon>Chitinophagia</taxon>
        <taxon>Chitinophagales</taxon>
        <taxon>Chitinophagaceae</taxon>
        <taxon>Niabella</taxon>
    </lineage>
</organism>
<dbReference type="PROSITE" id="PS51257">
    <property type="entry name" value="PROKAR_LIPOPROTEIN"/>
    <property type="match status" value="1"/>
</dbReference>
<reference evidence="1 2" key="1">
    <citation type="submission" date="2024-01" db="EMBL/GenBank/DDBJ databases">
        <title>Niabella digestum sp. nov., isolated from waste digestion system.</title>
        <authorList>
            <person name="Zhang L."/>
        </authorList>
    </citation>
    <scope>NUCLEOTIDE SEQUENCE [LARGE SCALE GENOMIC DNA]</scope>
    <source>
        <strain evidence="1 2">A18</strain>
    </source>
</reference>
<accession>A0ABU7RIN2</accession>
<proteinExistence type="predicted"/>
<evidence type="ECO:0000313" key="2">
    <source>
        <dbReference type="Proteomes" id="UP001357452"/>
    </source>
</evidence>
<dbReference type="RefSeq" id="WP_330975045.1">
    <property type="nucleotide sequence ID" value="NZ_JAZGLY010000005.1"/>
</dbReference>
<dbReference type="EMBL" id="JAZGLY010000005">
    <property type="protein sequence ID" value="MEE6187637.1"/>
    <property type="molecule type" value="Genomic_DNA"/>
</dbReference>
<protein>
    <recommendedName>
        <fullName evidence="3">DUF4249 family protein</fullName>
    </recommendedName>
</protein>
<name>A0ABU7RIN2_9BACT</name>
<sequence length="288" mass="32051">MEKLKALILLIVVASLGVACKKHVIEFKSEPLAPNAAEFQLHYFVPVVAGAANNITKIDLNGVTILEDATTLSTYNAVPSGGVGRFYATNPGVANLKLYRGPSKELVYDQDITFREGKQNIFVYDFSKPPIIIDNGYPYPGVVTDTTAKSSWIRFYNFLFESGNTPTPLRLQYQYQYNMDPGVTDQRSEWLNVGNPVAFGEATDWIEVPVIKHPNNYISGGTERIDYRIRVIGADGTDLGPLQVLNSSNVMVDYSDWWNATIGRCAHHILGGYRVTTPISSVRLFYAR</sequence>
<comment type="caution">
    <text evidence="1">The sequence shown here is derived from an EMBL/GenBank/DDBJ whole genome shotgun (WGS) entry which is preliminary data.</text>
</comment>